<evidence type="ECO:0000259" key="6">
    <source>
        <dbReference type="Pfam" id="PF01676"/>
    </source>
</evidence>
<reference evidence="7" key="1">
    <citation type="journal article" date="2014" name="Int. J. Syst. Evol. Microbiol.">
        <title>Complete genome sequence of Corynebacterium casei LMG S-19264T (=DSM 44701T), isolated from a smear-ripened cheese.</title>
        <authorList>
            <consortium name="US DOE Joint Genome Institute (JGI-PGF)"/>
            <person name="Walter F."/>
            <person name="Albersmeier A."/>
            <person name="Kalinowski J."/>
            <person name="Ruckert C."/>
        </authorList>
    </citation>
    <scope>NUCLEOTIDE SEQUENCE</scope>
    <source>
        <strain evidence="7">JCM 10088</strain>
    </source>
</reference>
<comment type="caution">
    <text evidence="7">The sequence shown here is derived from an EMBL/GenBank/DDBJ whole genome shotgun (WGS) entry which is preliminary data.</text>
</comment>
<evidence type="ECO:0000313" key="8">
    <source>
        <dbReference type="Proteomes" id="UP000610960"/>
    </source>
</evidence>
<dbReference type="NCBIfam" id="TIGR00306">
    <property type="entry name" value="apgM"/>
    <property type="match status" value="1"/>
</dbReference>
<dbReference type="GO" id="GO:0046872">
    <property type="term" value="F:metal ion binding"/>
    <property type="evidence" value="ECO:0007669"/>
    <property type="project" value="InterPro"/>
</dbReference>
<dbReference type="Proteomes" id="UP000610960">
    <property type="component" value="Unassembled WGS sequence"/>
</dbReference>
<dbReference type="InterPro" id="IPR006124">
    <property type="entry name" value="Metalloenzyme"/>
</dbReference>
<sequence length="432" mass="47106">MPQASFINKGVDSPYMKLLFLVLDGAADNANDVPTPYMAANKPGLDGLARQSRMGVHYPLGRGVAPESDSAVMSILGYDPNKYYTGRGPLEALGAGYKIREGYEVAFRANFATIDASRNIVDRRVGRNLSSEEAAELARAVDNMKLGGGRGYARVIPTIGHRAVVVIGSSDRLSGYVSNNDPGYARQGKISIAVPNPGKKLPPLEALDSSEEARRTAELANEFVDKAIKILADHEVNKRREREGKLPGNVILIRDAGHEIPHVEPAEKVFGLRFGAVTEMPVERGIAIALGMDSMPVSKYVGTKEEVLGERLEATLRLLDRVDVAYVHLKGPDEPGHDGDFKRKVEEIEAIDKYYVQRLNSDSLAVLVTSDHATPWRLRSHSGDPVPFMVKTGSGGDGFSRFDEVNALKGSLGIVEHGWFLLPLVLKLLRKD</sequence>
<keyword evidence="5" id="KW-0324">Glycolysis</keyword>
<dbReference type="PANTHER" id="PTHR31209:SF0">
    <property type="entry name" value="METALLOENZYME DOMAIN-CONTAINING PROTEIN"/>
    <property type="match status" value="1"/>
</dbReference>
<dbReference type="Pfam" id="PF10143">
    <property type="entry name" value="PhosphMutase"/>
    <property type="match status" value="1"/>
</dbReference>
<evidence type="ECO:0000256" key="1">
    <source>
        <dbReference type="ARBA" id="ARBA00000370"/>
    </source>
</evidence>
<dbReference type="InterPro" id="IPR004456">
    <property type="entry name" value="Pglycerate_mutase_ApgM"/>
</dbReference>
<comment type="pathway">
    <text evidence="3">Carbohydrate degradation.</text>
</comment>
<accession>A0A830GSU2</accession>
<dbReference type="GO" id="GO:0006096">
    <property type="term" value="P:glycolytic process"/>
    <property type="evidence" value="ECO:0007669"/>
    <property type="project" value="UniProtKB-KW"/>
</dbReference>
<organism evidence="7 8">
    <name type="scientific">Thermocladium modestius</name>
    <dbReference type="NCBI Taxonomy" id="62609"/>
    <lineage>
        <taxon>Archaea</taxon>
        <taxon>Thermoproteota</taxon>
        <taxon>Thermoprotei</taxon>
        <taxon>Thermoproteales</taxon>
        <taxon>Thermoproteaceae</taxon>
        <taxon>Thermocladium</taxon>
    </lineage>
</organism>
<comment type="function">
    <text evidence="2">Catalyzes the interconversion of 2-phosphoglycerate and 3-phosphoglycerate.</text>
</comment>
<dbReference type="EMBL" id="BMNL01000001">
    <property type="protein sequence ID" value="GGP19406.1"/>
    <property type="molecule type" value="Genomic_DNA"/>
</dbReference>
<dbReference type="Gene3D" id="3.40.720.10">
    <property type="entry name" value="Alkaline Phosphatase, subunit A"/>
    <property type="match status" value="1"/>
</dbReference>
<dbReference type="PANTHER" id="PTHR31209">
    <property type="entry name" value="COFACTOR-INDEPENDENT PHOSPHOGLYCERATE MUTASE"/>
    <property type="match status" value="1"/>
</dbReference>
<evidence type="ECO:0000313" key="7">
    <source>
        <dbReference type="EMBL" id="GGP19406.1"/>
    </source>
</evidence>
<dbReference type="SUPFAM" id="SSF53649">
    <property type="entry name" value="Alkaline phosphatase-like"/>
    <property type="match status" value="1"/>
</dbReference>
<protein>
    <submittedName>
        <fullName evidence="7">Phosphoglycerate mutase</fullName>
    </submittedName>
</protein>
<evidence type="ECO:0000256" key="4">
    <source>
        <dbReference type="ARBA" id="ARBA00005524"/>
    </source>
</evidence>
<dbReference type="InterPro" id="IPR017850">
    <property type="entry name" value="Alkaline_phosphatase_core_sf"/>
</dbReference>
<dbReference type="AlphaFoldDB" id="A0A830GSU2"/>
<reference evidence="7" key="2">
    <citation type="submission" date="2020-09" db="EMBL/GenBank/DDBJ databases">
        <authorList>
            <person name="Sun Q."/>
            <person name="Ohkuma M."/>
        </authorList>
    </citation>
    <scope>NUCLEOTIDE SEQUENCE</scope>
    <source>
        <strain evidence="7">JCM 10088</strain>
    </source>
</reference>
<name>A0A830GSU2_9CREN</name>
<proteinExistence type="inferred from homology"/>
<dbReference type="GO" id="GO:0004619">
    <property type="term" value="F:phosphoglycerate mutase activity"/>
    <property type="evidence" value="ECO:0007669"/>
    <property type="project" value="UniProtKB-EC"/>
</dbReference>
<dbReference type="Gene3D" id="3.30.70.2130">
    <property type="entry name" value="Metalloenzyme domain"/>
    <property type="match status" value="1"/>
</dbReference>
<comment type="catalytic activity">
    <reaction evidence="1">
        <text>(2R)-2-phosphoglycerate = (2R)-3-phosphoglycerate</text>
        <dbReference type="Rhea" id="RHEA:15901"/>
        <dbReference type="ChEBI" id="CHEBI:58272"/>
        <dbReference type="ChEBI" id="CHEBI:58289"/>
        <dbReference type="EC" id="5.4.2.12"/>
    </reaction>
</comment>
<dbReference type="CDD" id="cd16011">
    <property type="entry name" value="iPGM_like"/>
    <property type="match status" value="1"/>
</dbReference>
<evidence type="ECO:0000256" key="5">
    <source>
        <dbReference type="ARBA" id="ARBA00023152"/>
    </source>
</evidence>
<gene>
    <name evidence="7" type="ORF">GCM10007981_02960</name>
</gene>
<dbReference type="InterPro" id="IPR042253">
    <property type="entry name" value="Pglycerate_mutase_ApgM_sf"/>
</dbReference>
<dbReference type="Pfam" id="PF01676">
    <property type="entry name" value="Metalloenzyme"/>
    <property type="match status" value="1"/>
</dbReference>
<dbReference type="PIRSF" id="PIRSF006392">
    <property type="entry name" value="IPGAM_arch"/>
    <property type="match status" value="1"/>
</dbReference>
<keyword evidence="8" id="KW-1185">Reference proteome</keyword>
<feature type="domain" description="Metalloenzyme" evidence="6">
    <location>
        <begin position="16"/>
        <end position="394"/>
    </location>
</feature>
<evidence type="ECO:0000256" key="2">
    <source>
        <dbReference type="ARBA" id="ARBA00002315"/>
    </source>
</evidence>
<comment type="similarity">
    <text evidence="4">Belongs to the BPG-independent phosphoglycerate mutase family. A-PGAM subfamily.</text>
</comment>
<evidence type="ECO:0000256" key="3">
    <source>
        <dbReference type="ARBA" id="ARBA00004921"/>
    </source>
</evidence>